<dbReference type="AlphaFoldDB" id="G0TWT5"/>
<dbReference type="Pfam" id="PF16186">
    <property type="entry name" value="Arm_3"/>
    <property type="match status" value="1"/>
</dbReference>
<proteinExistence type="inferred from homology"/>
<dbReference type="InterPro" id="IPR000225">
    <property type="entry name" value="Armadillo"/>
</dbReference>
<dbReference type="FunFam" id="1.25.10.10:FF:000009">
    <property type="entry name" value="Importin subunit alpha"/>
    <property type="match status" value="1"/>
</dbReference>
<sequence length="532" mass="58104">MFSGQNEKPKGVKQAPTARAGAERRQRQMVSVRQRAHKELMKHIREDIPEEPYDTVSQVSDPTSVWSYSSKTRPEEVPVALLGEFVRMVTEGQTDREVFHGTLMIRKILSVEKSPPHEAVTQSGVIPYLVNLLDRENHELQFEAAWALTNIAAGASPNVTHLVDAGAVPRFVALLSSSHPDCRDQGAWAIGNMAGDGVTCRDVALRCNAMPALLNALSIPEQPVNIVRNIAWAISNLCRGKPSPNLEYLTPALPYLANMLHHPDQEVVTDASWAISYISDGPQERVQAVIEAGVVPRVVEFLMSSATPLQTSAIRTVGNIASGNDMQTQVIINCGVLGSLAPLLAHPKREIRKETCWTISNIAAGSAPQIEALIRADVFPLLLKCLESPELDVKKEAVWSVANVTLCGIPPHLHYLLNCGVIPPLCETLNTNEPKILTVALEAITGFLQLGEDNFKAGATTENTVARAIIECGGVNLIERMQSYTDKNVYNMALSILETYFNVEEDDPHGQDNMAMHMIDSSVIQGSGGFDF</sequence>
<comment type="similarity">
    <text evidence="1 5">Belongs to the importin alpha family.</text>
</comment>
<feature type="region of interest" description="Disordered" evidence="7">
    <location>
        <begin position="1"/>
        <end position="36"/>
    </location>
</feature>
<dbReference type="GO" id="GO:0061608">
    <property type="term" value="F:nuclear import signal receptor activity"/>
    <property type="evidence" value="ECO:0007669"/>
    <property type="project" value="InterPro"/>
</dbReference>
<protein>
    <recommendedName>
        <fullName evidence="5">Importin subunit alpha</fullName>
    </recommendedName>
</protein>
<dbReference type="SUPFAM" id="SSF48371">
    <property type="entry name" value="ARM repeat"/>
    <property type="match status" value="1"/>
</dbReference>
<reference evidence="8" key="1">
    <citation type="journal article" date="2012" name="Proc. Natl. Acad. Sci. U.S.A.">
        <title>Antigenic diversity is generated by distinct evolutionary mechanisms in African trypanosome species.</title>
        <authorList>
            <person name="Jackson A.P."/>
            <person name="Berry A."/>
            <person name="Aslett M."/>
            <person name="Allison H.C."/>
            <person name="Burton P."/>
            <person name="Vavrova-Anderson J."/>
            <person name="Brown R."/>
            <person name="Browne H."/>
            <person name="Corton N."/>
            <person name="Hauser H."/>
            <person name="Gamble J."/>
            <person name="Gilderthorp R."/>
            <person name="Marcello L."/>
            <person name="McQuillan J."/>
            <person name="Otto T.D."/>
            <person name="Quail M.A."/>
            <person name="Sanders M.J."/>
            <person name="van Tonder A."/>
            <person name="Ginger M.L."/>
            <person name="Field M.C."/>
            <person name="Barry J.D."/>
            <person name="Hertz-Fowler C."/>
            <person name="Berriman M."/>
        </authorList>
    </citation>
    <scope>NUCLEOTIDE SEQUENCE</scope>
    <source>
        <strain evidence="8">Y486</strain>
    </source>
</reference>
<keyword evidence="2 5" id="KW-0813">Transport</keyword>
<accession>G0TWT5</accession>
<dbReference type="OMA" id="EMIQMLY"/>
<keyword evidence="4 5" id="KW-0653">Protein transport</keyword>
<dbReference type="EMBL" id="HE573022">
    <property type="protein sequence ID" value="CCC48423.1"/>
    <property type="molecule type" value="Genomic_DNA"/>
</dbReference>
<dbReference type="InterPro" id="IPR011989">
    <property type="entry name" value="ARM-like"/>
</dbReference>
<dbReference type="VEuPathDB" id="TriTrypDB:TvY486_0602140"/>
<feature type="repeat" description="ARM" evidence="6">
    <location>
        <begin position="208"/>
        <end position="237"/>
    </location>
</feature>
<gene>
    <name evidence="8" type="ORF">TVY486_0602140</name>
</gene>
<dbReference type="PIRSF" id="PIRSF005673">
    <property type="entry name" value="Importin_alpha"/>
    <property type="match status" value="1"/>
</dbReference>
<evidence type="ECO:0000256" key="1">
    <source>
        <dbReference type="ARBA" id="ARBA00010394"/>
    </source>
</evidence>
<evidence type="ECO:0000313" key="8">
    <source>
        <dbReference type="EMBL" id="CCC48423.1"/>
    </source>
</evidence>
<evidence type="ECO:0000256" key="2">
    <source>
        <dbReference type="ARBA" id="ARBA00022448"/>
    </source>
</evidence>
<evidence type="ECO:0000256" key="3">
    <source>
        <dbReference type="ARBA" id="ARBA00022737"/>
    </source>
</evidence>
<dbReference type="InterPro" id="IPR024931">
    <property type="entry name" value="Importin_alpha"/>
</dbReference>
<feature type="repeat" description="ARM" evidence="6">
    <location>
        <begin position="124"/>
        <end position="152"/>
    </location>
</feature>
<dbReference type="PANTHER" id="PTHR23316">
    <property type="entry name" value="IMPORTIN ALPHA"/>
    <property type="match status" value="1"/>
</dbReference>
<evidence type="ECO:0000256" key="5">
    <source>
        <dbReference type="PIRNR" id="PIRNR005673"/>
    </source>
</evidence>
<evidence type="ECO:0000256" key="4">
    <source>
        <dbReference type="ARBA" id="ARBA00022927"/>
    </source>
</evidence>
<dbReference type="Gene3D" id="1.25.10.10">
    <property type="entry name" value="Leucine-rich Repeat Variant"/>
    <property type="match status" value="1"/>
</dbReference>
<feature type="repeat" description="ARM" evidence="6">
    <location>
        <begin position="251"/>
        <end position="293"/>
    </location>
</feature>
<evidence type="ECO:0000256" key="7">
    <source>
        <dbReference type="SAM" id="MobiDB-lite"/>
    </source>
</evidence>
<dbReference type="GO" id="GO:0005634">
    <property type="term" value="C:nucleus"/>
    <property type="evidence" value="ECO:0007669"/>
    <property type="project" value="UniProtKB-ARBA"/>
</dbReference>
<keyword evidence="3" id="KW-0677">Repeat</keyword>
<dbReference type="Pfam" id="PF00514">
    <property type="entry name" value="Arm"/>
    <property type="match status" value="7"/>
</dbReference>
<dbReference type="InterPro" id="IPR032413">
    <property type="entry name" value="Arm_3"/>
</dbReference>
<dbReference type="InterPro" id="IPR016024">
    <property type="entry name" value="ARM-type_fold"/>
</dbReference>
<evidence type="ECO:0000256" key="6">
    <source>
        <dbReference type="PROSITE-ProRule" id="PRU00259"/>
    </source>
</evidence>
<dbReference type="GO" id="GO:0006606">
    <property type="term" value="P:protein import into nucleus"/>
    <property type="evidence" value="ECO:0007669"/>
    <property type="project" value="InterPro"/>
</dbReference>
<organism evidence="8">
    <name type="scientific">Trypanosoma vivax (strain Y486)</name>
    <dbReference type="NCBI Taxonomy" id="1055687"/>
    <lineage>
        <taxon>Eukaryota</taxon>
        <taxon>Discoba</taxon>
        <taxon>Euglenozoa</taxon>
        <taxon>Kinetoplastea</taxon>
        <taxon>Metakinetoplastina</taxon>
        <taxon>Trypanosomatida</taxon>
        <taxon>Trypanosomatidae</taxon>
        <taxon>Trypanosoma</taxon>
        <taxon>Duttonella</taxon>
    </lineage>
</organism>
<dbReference type="GO" id="GO:0005737">
    <property type="term" value="C:cytoplasm"/>
    <property type="evidence" value="ECO:0007669"/>
    <property type="project" value="InterPro"/>
</dbReference>
<dbReference type="SMART" id="SM00185">
    <property type="entry name" value="ARM"/>
    <property type="match status" value="8"/>
</dbReference>
<dbReference type="PROSITE" id="PS50176">
    <property type="entry name" value="ARM_REPEAT"/>
    <property type="match status" value="3"/>
</dbReference>
<name>G0TWT5_TRYVY</name>